<evidence type="ECO:0000256" key="1">
    <source>
        <dbReference type="SAM" id="MobiDB-lite"/>
    </source>
</evidence>
<protein>
    <recommendedName>
        <fullName evidence="5">DUF333 domain-containing protein</fullName>
    </recommendedName>
</protein>
<comment type="caution">
    <text evidence="3">The sequence shown here is derived from an EMBL/GenBank/DDBJ whole genome shotgun (WGS) entry which is preliminary data.</text>
</comment>
<feature type="region of interest" description="Disordered" evidence="1">
    <location>
        <begin position="68"/>
        <end position="87"/>
    </location>
</feature>
<evidence type="ECO:0000313" key="4">
    <source>
        <dbReference type="Proteomes" id="UP000617555"/>
    </source>
</evidence>
<dbReference type="Proteomes" id="UP000617555">
    <property type="component" value="Unassembled WGS sequence"/>
</dbReference>
<proteinExistence type="predicted"/>
<feature type="signal peptide" evidence="2">
    <location>
        <begin position="1"/>
        <end position="23"/>
    </location>
</feature>
<dbReference type="EMBL" id="BMII01000040">
    <property type="protein sequence ID" value="GGB73281.1"/>
    <property type="molecule type" value="Genomic_DNA"/>
</dbReference>
<accession>A0ABQ1JNH7</accession>
<reference evidence="4" key="1">
    <citation type="journal article" date="2019" name="Int. J. Syst. Evol. Microbiol.">
        <title>The Global Catalogue of Microorganisms (GCM) 10K type strain sequencing project: providing services to taxonomists for standard genome sequencing and annotation.</title>
        <authorList>
            <consortium name="The Broad Institute Genomics Platform"/>
            <consortium name="The Broad Institute Genome Sequencing Center for Infectious Disease"/>
            <person name="Wu L."/>
            <person name="Ma J."/>
        </authorList>
    </citation>
    <scope>NUCLEOTIDE SEQUENCE [LARGE SCALE GENOMIC DNA]</scope>
    <source>
        <strain evidence="4">CGMCC 1.15339</strain>
    </source>
</reference>
<name>A0ABQ1JNH7_9GAMM</name>
<sequence>MTLNPISIGFVTLSLLVSASVLANPPGGKPPQEAIEACANSAENTQVSFETPRGDSIEATCQLINGELVAVPDNPPEDMQQGQKKRN</sequence>
<evidence type="ECO:0008006" key="5">
    <source>
        <dbReference type="Google" id="ProtNLM"/>
    </source>
</evidence>
<keyword evidence="2" id="KW-0732">Signal</keyword>
<feature type="chain" id="PRO_5046337215" description="DUF333 domain-containing protein" evidence="2">
    <location>
        <begin position="24"/>
        <end position="87"/>
    </location>
</feature>
<evidence type="ECO:0000256" key="2">
    <source>
        <dbReference type="SAM" id="SignalP"/>
    </source>
</evidence>
<dbReference type="RefSeq" id="WP_188740792.1">
    <property type="nucleotide sequence ID" value="NZ_BMII01000040.1"/>
</dbReference>
<gene>
    <name evidence="3" type="ORF">GCM10011607_37150</name>
</gene>
<organism evidence="3 4">
    <name type="scientific">Shewanella inventionis</name>
    <dbReference type="NCBI Taxonomy" id="1738770"/>
    <lineage>
        <taxon>Bacteria</taxon>
        <taxon>Pseudomonadati</taxon>
        <taxon>Pseudomonadota</taxon>
        <taxon>Gammaproteobacteria</taxon>
        <taxon>Alteromonadales</taxon>
        <taxon>Shewanellaceae</taxon>
        <taxon>Shewanella</taxon>
    </lineage>
</organism>
<keyword evidence="4" id="KW-1185">Reference proteome</keyword>
<evidence type="ECO:0000313" key="3">
    <source>
        <dbReference type="EMBL" id="GGB73281.1"/>
    </source>
</evidence>